<dbReference type="Ensembl" id="ENSVKKT00000015819.1">
    <property type="protein sequence ID" value="ENSVKKP00000015449.1"/>
    <property type="gene ID" value="ENSVKKG00000010572.1"/>
</dbReference>
<dbReference type="PANTHER" id="PTHR20903">
    <property type="entry name" value="PREFOLDIN SUBUNIT 1-RELATED"/>
    <property type="match status" value="1"/>
</dbReference>
<sequence>MAAPVGLKLKKALTELQAKDQKTDVEIMALADETQMYEGVGRMLLLQSKGVIHNQRLEKQKIAEETIKEPEQRKSYLERSAWGSSIR</sequence>
<dbReference type="GO" id="GO:0044183">
    <property type="term" value="F:protein folding chaperone"/>
    <property type="evidence" value="ECO:0007669"/>
    <property type="project" value="TreeGrafter"/>
</dbReference>
<evidence type="ECO:0000256" key="1">
    <source>
        <dbReference type="ARBA" id="ARBA00008045"/>
    </source>
</evidence>
<organism evidence="7 8">
    <name type="scientific">Varanus komodoensis</name>
    <name type="common">Komodo dragon</name>
    <dbReference type="NCBI Taxonomy" id="61221"/>
    <lineage>
        <taxon>Eukaryota</taxon>
        <taxon>Metazoa</taxon>
        <taxon>Chordata</taxon>
        <taxon>Craniata</taxon>
        <taxon>Vertebrata</taxon>
        <taxon>Euteleostomi</taxon>
        <taxon>Lepidosauria</taxon>
        <taxon>Squamata</taxon>
        <taxon>Bifurcata</taxon>
        <taxon>Unidentata</taxon>
        <taxon>Episquamata</taxon>
        <taxon>Toxicofera</taxon>
        <taxon>Anguimorpha</taxon>
        <taxon>Paleoanguimorpha</taxon>
        <taxon>Varanoidea</taxon>
        <taxon>Varanidae</taxon>
        <taxon>Varanus</taxon>
    </lineage>
</organism>
<evidence type="ECO:0000256" key="2">
    <source>
        <dbReference type="ARBA" id="ARBA00011695"/>
    </source>
</evidence>
<dbReference type="PANTHER" id="PTHR20903:SF0">
    <property type="entry name" value="PREFOLDIN SUBUNIT 1"/>
    <property type="match status" value="1"/>
</dbReference>
<dbReference type="InterPro" id="IPR002777">
    <property type="entry name" value="PFD_beta-like"/>
</dbReference>
<accession>A0A8D2L1U8</accession>
<reference evidence="7" key="1">
    <citation type="submission" date="2025-08" db="UniProtKB">
        <authorList>
            <consortium name="Ensembl"/>
        </authorList>
    </citation>
    <scope>IDENTIFICATION</scope>
</reference>
<protein>
    <recommendedName>
        <fullName evidence="5">Prefoldin subunit 1</fullName>
    </recommendedName>
</protein>
<dbReference type="Gene3D" id="1.10.287.370">
    <property type="match status" value="1"/>
</dbReference>
<keyword evidence="3" id="KW-0143">Chaperone</keyword>
<dbReference type="GO" id="GO:0051082">
    <property type="term" value="F:unfolded protein binding"/>
    <property type="evidence" value="ECO:0007669"/>
    <property type="project" value="InterPro"/>
</dbReference>
<evidence type="ECO:0000256" key="4">
    <source>
        <dbReference type="ARBA" id="ARBA00024667"/>
    </source>
</evidence>
<evidence type="ECO:0000256" key="5">
    <source>
        <dbReference type="ARBA" id="ARBA00039325"/>
    </source>
</evidence>
<evidence type="ECO:0000313" key="8">
    <source>
        <dbReference type="Proteomes" id="UP000694545"/>
    </source>
</evidence>
<proteinExistence type="inferred from homology"/>
<comment type="function">
    <text evidence="4">Binds specifically to cytosolic chaperonin (c-CPN) and transfers target proteins to it. Binds to nascent polypeptide chain and promotes folding in an environment in which there are many competing pathways for nonnative proteins.</text>
</comment>
<dbReference type="InterPro" id="IPR009053">
    <property type="entry name" value="Prefoldin"/>
</dbReference>
<evidence type="ECO:0000256" key="6">
    <source>
        <dbReference type="SAM" id="MobiDB-lite"/>
    </source>
</evidence>
<comment type="similarity">
    <text evidence="1">Belongs to the prefoldin subunit beta family.</text>
</comment>
<feature type="region of interest" description="Disordered" evidence="6">
    <location>
        <begin position="60"/>
        <end position="87"/>
    </location>
</feature>
<evidence type="ECO:0000256" key="3">
    <source>
        <dbReference type="ARBA" id="ARBA00023186"/>
    </source>
</evidence>
<dbReference type="Proteomes" id="UP000694545">
    <property type="component" value="Unplaced"/>
</dbReference>
<dbReference type="GO" id="GO:0005737">
    <property type="term" value="C:cytoplasm"/>
    <property type="evidence" value="ECO:0007669"/>
    <property type="project" value="TreeGrafter"/>
</dbReference>
<dbReference type="Pfam" id="PF01920">
    <property type="entry name" value="Prefoldin_2"/>
    <property type="match status" value="1"/>
</dbReference>
<evidence type="ECO:0000313" key="7">
    <source>
        <dbReference type="Ensembl" id="ENSVKKP00000015449.1"/>
    </source>
</evidence>
<dbReference type="AlphaFoldDB" id="A0A8D2L1U8"/>
<reference evidence="7" key="2">
    <citation type="submission" date="2025-09" db="UniProtKB">
        <authorList>
            <consortium name="Ensembl"/>
        </authorList>
    </citation>
    <scope>IDENTIFICATION</scope>
</reference>
<name>A0A8D2L1U8_VARKO</name>
<dbReference type="SUPFAM" id="SSF46579">
    <property type="entry name" value="Prefoldin"/>
    <property type="match status" value="1"/>
</dbReference>
<dbReference type="GO" id="GO:0016272">
    <property type="term" value="C:prefoldin complex"/>
    <property type="evidence" value="ECO:0007669"/>
    <property type="project" value="InterPro"/>
</dbReference>
<feature type="compositionally biased region" description="Basic and acidic residues" evidence="6">
    <location>
        <begin position="60"/>
        <end position="77"/>
    </location>
</feature>
<comment type="subunit">
    <text evidence="2">Heterohexamer of two PFD-alpha type and four PFD-beta type subunits.</text>
</comment>
<keyword evidence="8" id="KW-1185">Reference proteome</keyword>